<dbReference type="EMBL" id="JAFHDT010000007">
    <property type="protein sequence ID" value="KAI7807704.1"/>
    <property type="molecule type" value="Genomic_DNA"/>
</dbReference>
<reference evidence="1" key="1">
    <citation type="submission" date="2021-02" db="EMBL/GenBank/DDBJ databases">
        <title>Comparative genomics reveals that relaxation of natural selection precedes convergent phenotypic evolution of cavefish.</title>
        <authorList>
            <person name="Peng Z."/>
        </authorList>
    </citation>
    <scope>NUCLEOTIDE SEQUENCE</scope>
    <source>
        <tissue evidence="1">Muscle</tissue>
    </source>
</reference>
<evidence type="ECO:0000313" key="1">
    <source>
        <dbReference type="EMBL" id="KAI7807704.1"/>
    </source>
</evidence>
<gene>
    <name evidence="1" type="ORF">IRJ41_008828</name>
</gene>
<keyword evidence="2" id="KW-1185">Reference proteome</keyword>
<proteinExistence type="predicted"/>
<evidence type="ECO:0000313" key="2">
    <source>
        <dbReference type="Proteomes" id="UP001059041"/>
    </source>
</evidence>
<organism evidence="1 2">
    <name type="scientific">Triplophysa rosa</name>
    <name type="common">Cave loach</name>
    <dbReference type="NCBI Taxonomy" id="992332"/>
    <lineage>
        <taxon>Eukaryota</taxon>
        <taxon>Metazoa</taxon>
        <taxon>Chordata</taxon>
        <taxon>Craniata</taxon>
        <taxon>Vertebrata</taxon>
        <taxon>Euteleostomi</taxon>
        <taxon>Actinopterygii</taxon>
        <taxon>Neopterygii</taxon>
        <taxon>Teleostei</taxon>
        <taxon>Ostariophysi</taxon>
        <taxon>Cypriniformes</taxon>
        <taxon>Nemacheilidae</taxon>
        <taxon>Triplophysa</taxon>
    </lineage>
</organism>
<sequence>MRASPLDYLTLSSLSRCETQSSREYPLLYFCCRRKPSRDLLSVSRPESAGVITKGFHTPLPIEPCFTRRSVLYLTRLFHTHRLAAFCIVIC</sequence>
<accession>A0A9W8C5V3</accession>
<dbReference type="Proteomes" id="UP001059041">
    <property type="component" value="Linkage Group LG7"/>
</dbReference>
<dbReference type="AlphaFoldDB" id="A0A9W8C5V3"/>
<protein>
    <submittedName>
        <fullName evidence="1">Uncharacterized protein</fullName>
    </submittedName>
</protein>
<name>A0A9W8C5V3_TRIRA</name>
<comment type="caution">
    <text evidence="1">The sequence shown here is derived from an EMBL/GenBank/DDBJ whole genome shotgun (WGS) entry which is preliminary data.</text>
</comment>